<dbReference type="Pfam" id="PF09832">
    <property type="entry name" value="DUF2059"/>
    <property type="match status" value="1"/>
</dbReference>
<keyword evidence="3" id="KW-1185">Reference proteome</keyword>
<name>A0ABY5TEJ0_9BACE</name>
<feature type="domain" description="DUF2059" evidence="1">
    <location>
        <begin position="2"/>
        <end position="57"/>
    </location>
</feature>
<protein>
    <submittedName>
        <fullName evidence="2">DUF2059 domain-containing protein</fullName>
    </submittedName>
</protein>
<organism evidence="2 3">
    <name type="scientific">Bacteroides faecis</name>
    <dbReference type="NCBI Taxonomy" id="674529"/>
    <lineage>
        <taxon>Bacteria</taxon>
        <taxon>Pseudomonadati</taxon>
        <taxon>Bacteroidota</taxon>
        <taxon>Bacteroidia</taxon>
        <taxon>Bacteroidales</taxon>
        <taxon>Bacteroidaceae</taxon>
        <taxon>Bacteroides</taxon>
    </lineage>
</organism>
<evidence type="ECO:0000259" key="1">
    <source>
        <dbReference type="Pfam" id="PF09832"/>
    </source>
</evidence>
<dbReference type="Proteomes" id="UP001060104">
    <property type="component" value="Chromosome"/>
</dbReference>
<evidence type="ECO:0000313" key="3">
    <source>
        <dbReference type="Proteomes" id="UP001060104"/>
    </source>
</evidence>
<reference evidence="2" key="1">
    <citation type="submission" date="2022-08" db="EMBL/GenBank/DDBJ databases">
        <title>Genome Sequencing of Bacteroides fragilis Group Isolates with Nanopore Technology.</title>
        <authorList>
            <person name="Tisza M.J."/>
            <person name="Smith D."/>
            <person name="Dekker J.P."/>
        </authorList>
    </citation>
    <scope>NUCLEOTIDE SEQUENCE</scope>
    <source>
        <strain evidence="2">BFG-527</strain>
    </source>
</reference>
<sequence length="240" mass="27757">MEVYAPIYQQHMTLDELKKVVAFYESPAGKKLGETASAVANESMPMIQQLSMEMVQEIMPQIQKSMNIVENKVVDPNKERDQKLFDEAYTVPKEDIKIAADRTYQRGMSTMPEIYSIEKRKNDTKVTFLQPIYFDWQWLYYSPGFKIVDKKTGDEYMVRGYDGGAPLDKLLIIKGCDRKYIYVSLLFPKLKKSVKEIDIIEALADKEALPSNDDGVAKSYFDVKIDDYIVSSKENKKVYY</sequence>
<dbReference type="EMBL" id="CP103141">
    <property type="protein sequence ID" value="UVQ76100.1"/>
    <property type="molecule type" value="Genomic_DNA"/>
</dbReference>
<proteinExistence type="predicted"/>
<evidence type="ECO:0000313" key="2">
    <source>
        <dbReference type="EMBL" id="UVQ76100.1"/>
    </source>
</evidence>
<accession>A0ABY5TEJ0</accession>
<gene>
    <name evidence="2" type="ORF">NXY30_06905</name>
</gene>
<dbReference type="InterPro" id="IPR018637">
    <property type="entry name" value="DUF2059"/>
</dbReference>